<dbReference type="OrthoDB" id="2083021at2"/>
<reference evidence="1 2" key="1">
    <citation type="submission" date="2019-11" db="EMBL/GenBank/DDBJ databases">
        <title>Whole-genome sequence of a the green, strictly anaerobic photosynthetic bacterium Heliobacillus mobilis DSM 6151.</title>
        <authorList>
            <person name="Kyndt J.A."/>
            <person name="Meyer T.E."/>
        </authorList>
    </citation>
    <scope>NUCLEOTIDE SEQUENCE [LARGE SCALE GENOMIC DNA]</scope>
    <source>
        <strain evidence="1 2">DSM 6151</strain>
    </source>
</reference>
<evidence type="ECO:0000313" key="1">
    <source>
        <dbReference type="EMBL" id="MTV48619.1"/>
    </source>
</evidence>
<sequence length="99" mass="11225">MDLNNLKEVLNQFMNQGNLNLPIGADQEKQVKGFMDKIKKRQGLSDADRSQAVQLVGQFAKHLGPEQSKQIKGMLDQLMKTQKVSDKDKKALDQIKKML</sequence>
<dbReference type="Proteomes" id="UP000430670">
    <property type="component" value="Unassembled WGS sequence"/>
</dbReference>
<dbReference type="AlphaFoldDB" id="A0A6I3SIA2"/>
<accession>A0A6I3SIA2</accession>
<comment type="caution">
    <text evidence="1">The sequence shown here is derived from an EMBL/GenBank/DDBJ whole genome shotgun (WGS) entry which is preliminary data.</text>
</comment>
<gene>
    <name evidence="1" type="ORF">GJ688_06450</name>
</gene>
<dbReference type="EMBL" id="WNKU01000005">
    <property type="protein sequence ID" value="MTV48619.1"/>
    <property type="molecule type" value="Genomic_DNA"/>
</dbReference>
<name>A0A6I3SIA2_HELMO</name>
<organism evidence="1 2">
    <name type="scientific">Heliobacterium mobile</name>
    <name type="common">Heliobacillus mobilis</name>
    <dbReference type="NCBI Taxonomy" id="28064"/>
    <lineage>
        <taxon>Bacteria</taxon>
        <taxon>Bacillati</taxon>
        <taxon>Bacillota</taxon>
        <taxon>Clostridia</taxon>
        <taxon>Eubacteriales</taxon>
        <taxon>Heliobacteriaceae</taxon>
        <taxon>Heliobacterium</taxon>
    </lineage>
</organism>
<protein>
    <submittedName>
        <fullName evidence="1">Uncharacterized protein</fullName>
    </submittedName>
</protein>
<evidence type="ECO:0000313" key="2">
    <source>
        <dbReference type="Proteomes" id="UP000430670"/>
    </source>
</evidence>
<keyword evidence="2" id="KW-1185">Reference proteome</keyword>
<proteinExistence type="predicted"/>
<dbReference type="RefSeq" id="WP_155475724.1">
    <property type="nucleotide sequence ID" value="NZ_WNKU01000005.1"/>
</dbReference>